<keyword evidence="5 6" id="KW-0206">Cytoskeleton</keyword>
<proteinExistence type="inferred from homology"/>
<evidence type="ECO:0000313" key="13">
    <source>
        <dbReference type="EMBL" id="CAE0053445.1"/>
    </source>
</evidence>
<evidence type="ECO:0000256" key="4">
    <source>
        <dbReference type="ARBA" id="ARBA00022701"/>
    </source>
</evidence>
<evidence type="ECO:0000256" key="3">
    <source>
        <dbReference type="ARBA" id="ARBA00022490"/>
    </source>
</evidence>
<dbReference type="Pfam" id="PF04130">
    <property type="entry name" value="GCP_C_terminal"/>
    <property type="match status" value="1"/>
</dbReference>
<evidence type="ECO:0000256" key="7">
    <source>
        <dbReference type="SAM" id="Phobius"/>
    </source>
</evidence>
<evidence type="ECO:0000259" key="8">
    <source>
        <dbReference type="Pfam" id="PF04130"/>
    </source>
</evidence>
<dbReference type="GO" id="GO:0007020">
    <property type="term" value="P:microtubule nucleation"/>
    <property type="evidence" value="ECO:0007669"/>
    <property type="project" value="InterPro"/>
</dbReference>
<keyword evidence="4 6" id="KW-0493">Microtubule</keyword>
<keyword evidence="7" id="KW-0472">Membrane</keyword>
<evidence type="ECO:0000256" key="2">
    <source>
        <dbReference type="ARBA" id="ARBA00010337"/>
    </source>
</evidence>
<evidence type="ECO:0000313" key="10">
    <source>
        <dbReference type="EMBL" id="CAE0053437.1"/>
    </source>
</evidence>
<accession>A0A7S2ZW36</accession>
<organism evidence="13">
    <name type="scientific">Rhodosorus marinus</name>
    <dbReference type="NCBI Taxonomy" id="101924"/>
    <lineage>
        <taxon>Eukaryota</taxon>
        <taxon>Rhodophyta</taxon>
        <taxon>Stylonematophyceae</taxon>
        <taxon>Stylonematales</taxon>
        <taxon>Stylonemataceae</taxon>
        <taxon>Rhodosorus</taxon>
    </lineage>
</organism>
<keyword evidence="3 6" id="KW-0963">Cytoplasm</keyword>
<dbReference type="GO" id="GO:0051321">
    <property type="term" value="P:meiotic cell cycle"/>
    <property type="evidence" value="ECO:0007669"/>
    <property type="project" value="TreeGrafter"/>
</dbReference>
<evidence type="ECO:0000256" key="1">
    <source>
        <dbReference type="ARBA" id="ARBA00004267"/>
    </source>
</evidence>
<comment type="similarity">
    <text evidence="2 6">Belongs to the TUBGCP family.</text>
</comment>
<gene>
    <name evidence="10" type="ORF">RMAR00112_LOCUS21465</name>
    <name evidence="11" type="ORF">RMAR00112_LOCUS21468</name>
    <name evidence="12" type="ORF">RMAR00112_LOCUS21471</name>
    <name evidence="13" type="ORF">RMAR00112_LOCUS21473</name>
</gene>
<dbReference type="EMBL" id="HBHW01027719">
    <property type="protein sequence ID" value="CAE0053440.1"/>
    <property type="molecule type" value="Transcribed_RNA"/>
</dbReference>
<keyword evidence="7" id="KW-1133">Transmembrane helix</keyword>
<dbReference type="GO" id="GO:0051225">
    <property type="term" value="P:spindle assembly"/>
    <property type="evidence" value="ECO:0007669"/>
    <property type="project" value="TreeGrafter"/>
</dbReference>
<dbReference type="GO" id="GO:0000930">
    <property type="term" value="C:gamma-tubulin complex"/>
    <property type="evidence" value="ECO:0007669"/>
    <property type="project" value="TreeGrafter"/>
</dbReference>
<dbReference type="EMBL" id="HBHW01027716">
    <property type="protein sequence ID" value="CAE0053437.1"/>
    <property type="molecule type" value="Transcribed_RNA"/>
</dbReference>
<evidence type="ECO:0000256" key="6">
    <source>
        <dbReference type="RuleBase" id="RU363050"/>
    </source>
</evidence>
<sequence length="599" mass="67117">MLQEVIYSLAGFTGDVVFEDPAPSASEAAGLKLADGVPILEKSERATITRVLKLGSAARDLQYLRDVGCDSLYLSSVFESAGAIIEKFQEDLLDIERRAGLELLTGATSLELALRSWEAILPEASDCMRGAFERKLSGPDVLHYIQARSSRSLSNPSILRMYRLLINGCEATMRVQLLSWLLYGDIIDPNDEFFIEVAGDGGKAPQVREERLPAWMESKNAHDLLYAGQALAEMRQRKHEIKIDFGQHVDAVVAAGSEFAMAIAVSRLKNRVSEEVGTLVPPGSIKELLSSIRDYPLLGRGLLWDLFIEEVDKSLNIEAGVRIAEELGFENVTFSSFNGVTSPCLSPPWPLSEVVTSEQEQLYADVFTMLLSVRKAGKHVNSAWLAIHRHGLLLCRQRSGKQQVFSLYYVGLLFALISFARFWPEIRRLHDKTEHRLQLLFQALRARMGILLENLMFYFQIDVVESYMSGLSSQLEESSDSFPMAVKLHKKAIIGVYTECLVGSRVISSCLVQILEQVESFTSFVSQRERSWKYDEEPDLGSMLEGLEKLERDFMRSSGLLFELLSSVKSVEGSSNLARLILRLDWNGMYSKLTLSSKK</sequence>
<dbReference type="GO" id="GO:0000922">
    <property type="term" value="C:spindle pole"/>
    <property type="evidence" value="ECO:0007669"/>
    <property type="project" value="InterPro"/>
</dbReference>
<dbReference type="GO" id="GO:0043015">
    <property type="term" value="F:gamma-tubulin binding"/>
    <property type="evidence" value="ECO:0007669"/>
    <property type="project" value="InterPro"/>
</dbReference>
<feature type="domain" description="Gamma tubulin complex component C-terminal" evidence="8">
    <location>
        <begin position="347"/>
        <end position="590"/>
    </location>
</feature>
<dbReference type="InterPro" id="IPR042241">
    <property type="entry name" value="GCP_C_sf"/>
</dbReference>
<protein>
    <recommendedName>
        <fullName evidence="6">Spindle pole body component</fullName>
    </recommendedName>
</protein>
<dbReference type="GO" id="GO:0005874">
    <property type="term" value="C:microtubule"/>
    <property type="evidence" value="ECO:0007669"/>
    <property type="project" value="UniProtKB-KW"/>
</dbReference>
<comment type="subcellular location">
    <subcellularLocation>
        <location evidence="1 6">Cytoplasm</location>
        <location evidence="1 6">Cytoskeleton</location>
        <location evidence="1 6">Microtubule organizing center</location>
    </subcellularLocation>
</comment>
<evidence type="ECO:0000313" key="11">
    <source>
        <dbReference type="EMBL" id="CAE0053440.1"/>
    </source>
</evidence>
<feature type="transmembrane region" description="Helical" evidence="7">
    <location>
        <begin position="405"/>
        <end position="423"/>
    </location>
</feature>
<dbReference type="InterPro" id="IPR040457">
    <property type="entry name" value="GCP_C"/>
</dbReference>
<evidence type="ECO:0000256" key="5">
    <source>
        <dbReference type="ARBA" id="ARBA00023212"/>
    </source>
</evidence>
<dbReference type="EMBL" id="HBHW01027724">
    <property type="protein sequence ID" value="CAE0053445.1"/>
    <property type="molecule type" value="Transcribed_RNA"/>
</dbReference>
<dbReference type="InterPro" id="IPR041470">
    <property type="entry name" value="GCP_N"/>
</dbReference>
<dbReference type="GO" id="GO:0000278">
    <property type="term" value="P:mitotic cell cycle"/>
    <property type="evidence" value="ECO:0007669"/>
    <property type="project" value="TreeGrafter"/>
</dbReference>
<evidence type="ECO:0000313" key="12">
    <source>
        <dbReference type="EMBL" id="CAE0053443.1"/>
    </source>
</evidence>
<dbReference type="InterPro" id="IPR007259">
    <property type="entry name" value="GCP"/>
</dbReference>
<dbReference type="AlphaFoldDB" id="A0A7S2ZW36"/>
<evidence type="ECO:0000259" key="9">
    <source>
        <dbReference type="Pfam" id="PF17681"/>
    </source>
</evidence>
<keyword evidence="7" id="KW-0812">Transmembrane</keyword>
<dbReference type="PANTHER" id="PTHR19302">
    <property type="entry name" value="GAMMA TUBULIN COMPLEX PROTEIN"/>
    <property type="match status" value="1"/>
</dbReference>
<reference evidence="13" key="1">
    <citation type="submission" date="2021-01" db="EMBL/GenBank/DDBJ databases">
        <authorList>
            <person name="Corre E."/>
            <person name="Pelletier E."/>
            <person name="Niang G."/>
            <person name="Scheremetjew M."/>
            <person name="Finn R."/>
            <person name="Kale V."/>
            <person name="Holt S."/>
            <person name="Cochrane G."/>
            <person name="Meng A."/>
            <person name="Brown T."/>
            <person name="Cohen L."/>
        </authorList>
    </citation>
    <scope>NUCLEOTIDE SEQUENCE</scope>
    <source>
        <strain evidence="13">CCMP 769</strain>
    </source>
</reference>
<name>A0A7S2ZW36_9RHOD</name>
<feature type="domain" description="Gamma tubulin complex component protein N-terminal" evidence="9">
    <location>
        <begin position="2"/>
        <end position="242"/>
    </location>
</feature>
<dbReference type="GO" id="GO:0051011">
    <property type="term" value="F:microtubule minus-end binding"/>
    <property type="evidence" value="ECO:0007669"/>
    <property type="project" value="TreeGrafter"/>
</dbReference>
<dbReference type="Pfam" id="PF17681">
    <property type="entry name" value="GCP_N_terminal"/>
    <property type="match status" value="1"/>
</dbReference>
<dbReference type="GO" id="GO:0031122">
    <property type="term" value="P:cytoplasmic microtubule organization"/>
    <property type="evidence" value="ECO:0007669"/>
    <property type="project" value="TreeGrafter"/>
</dbReference>
<dbReference type="Gene3D" id="1.20.120.1900">
    <property type="entry name" value="Gamma-tubulin complex, C-terminal domain"/>
    <property type="match status" value="1"/>
</dbReference>
<dbReference type="PANTHER" id="PTHR19302:SF27">
    <property type="entry name" value="GAMMA-TUBULIN COMPLEX COMPONENT 4"/>
    <property type="match status" value="1"/>
</dbReference>
<dbReference type="EMBL" id="HBHW01027722">
    <property type="protein sequence ID" value="CAE0053443.1"/>
    <property type="molecule type" value="Transcribed_RNA"/>
</dbReference>